<proteinExistence type="predicted"/>
<comment type="caution">
    <text evidence="1">The sequence shown here is derived from an EMBL/GenBank/DDBJ whole genome shotgun (WGS) entry which is preliminary data.</text>
</comment>
<reference evidence="1" key="1">
    <citation type="journal article" date="2021" name="PeerJ">
        <title>Extensive microbial diversity within the chicken gut microbiome revealed by metagenomics and culture.</title>
        <authorList>
            <person name="Gilroy R."/>
            <person name="Ravi A."/>
            <person name="Getino M."/>
            <person name="Pursley I."/>
            <person name="Horton D.L."/>
            <person name="Alikhan N.F."/>
            <person name="Baker D."/>
            <person name="Gharbi K."/>
            <person name="Hall N."/>
            <person name="Watson M."/>
            <person name="Adriaenssens E.M."/>
            <person name="Foster-Nyarko E."/>
            <person name="Jarju S."/>
            <person name="Secka A."/>
            <person name="Antonio M."/>
            <person name="Oren A."/>
            <person name="Chaudhuri R.R."/>
            <person name="La Ragione R."/>
            <person name="Hildebrand F."/>
            <person name="Pallen M.J."/>
        </authorList>
    </citation>
    <scope>NUCLEOTIDE SEQUENCE</scope>
    <source>
        <strain evidence="1">CHK180-15479</strain>
    </source>
</reference>
<dbReference type="PANTHER" id="PTHR11122">
    <property type="entry name" value="APOSPORY-ASSOCIATED PROTEIN C-RELATED"/>
    <property type="match status" value="1"/>
</dbReference>
<dbReference type="InterPro" id="IPR011013">
    <property type="entry name" value="Gal_mutarotase_sf_dom"/>
</dbReference>
<dbReference type="InterPro" id="IPR037481">
    <property type="entry name" value="LacX"/>
</dbReference>
<dbReference type="Gene3D" id="2.70.98.10">
    <property type="match status" value="1"/>
</dbReference>
<dbReference type="EMBL" id="DWWT01000023">
    <property type="protein sequence ID" value="HJC05596.1"/>
    <property type="molecule type" value="Genomic_DNA"/>
</dbReference>
<accession>A0A9D2N017</accession>
<dbReference type="GO" id="GO:0030246">
    <property type="term" value="F:carbohydrate binding"/>
    <property type="evidence" value="ECO:0007669"/>
    <property type="project" value="InterPro"/>
</dbReference>
<dbReference type="PANTHER" id="PTHR11122:SF13">
    <property type="entry name" value="GLUCOSE-6-PHOSPHATE 1-EPIMERASE"/>
    <property type="match status" value="1"/>
</dbReference>
<protein>
    <submittedName>
        <fullName evidence="1">Aldose 1-epimerase family protein</fullName>
    </submittedName>
</protein>
<gene>
    <name evidence="1" type="ORF">H9704_05500</name>
</gene>
<dbReference type="GO" id="GO:0016853">
    <property type="term" value="F:isomerase activity"/>
    <property type="evidence" value="ECO:0007669"/>
    <property type="project" value="InterPro"/>
</dbReference>
<dbReference type="AlphaFoldDB" id="A0A9D2N017"/>
<organism evidence="1 2">
    <name type="scientific">Candidatus Enterocloster excrementipullorum</name>
    <dbReference type="NCBI Taxonomy" id="2838559"/>
    <lineage>
        <taxon>Bacteria</taxon>
        <taxon>Bacillati</taxon>
        <taxon>Bacillota</taxon>
        <taxon>Clostridia</taxon>
        <taxon>Lachnospirales</taxon>
        <taxon>Lachnospiraceae</taxon>
        <taxon>Enterocloster</taxon>
    </lineage>
</organism>
<dbReference type="SUPFAM" id="SSF74650">
    <property type="entry name" value="Galactose mutarotase-like"/>
    <property type="match status" value="1"/>
</dbReference>
<dbReference type="CDD" id="cd09024">
    <property type="entry name" value="Aldose_epim_lacX"/>
    <property type="match status" value="1"/>
</dbReference>
<evidence type="ECO:0000313" key="2">
    <source>
        <dbReference type="Proteomes" id="UP000823910"/>
    </source>
</evidence>
<dbReference type="InterPro" id="IPR014718">
    <property type="entry name" value="GH-type_carb-bd"/>
</dbReference>
<dbReference type="GO" id="GO:0005975">
    <property type="term" value="P:carbohydrate metabolic process"/>
    <property type="evidence" value="ECO:0007669"/>
    <property type="project" value="InterPro"/>
</dbReference>
<dbReference type="Proteomes" id="UP000823910">
    <property type="component" value="Unassembled WGS sequence"/>
</dbReference>
<sequence length="295" mass="33390">MILTLKDTKASASIDSLGAQLISYRDSAGQEYIWQRDPSYWANCSPILFPIVGGLKENHVRIGETFYTMPKHGFVKSSELEARQEEPDRAVFTLKDSEETRSMYPFPFLLTVTYTLKDGALTMICRVENTGSSPLPYFIGTHPGFVCPLLPGESFSDYVLEFDEDETEGYRAFDPEHQQFDMSRRLPFPGDGRRIALNYELFLSDAIWFDNPRSRKVRLLQPATGRGVEVGFADYATVAFWTAAEKQAPFLCIEPWNGSGPCSDEGTEFLGKNHLQTLQPGESREYAISIRYLQV</sequence>
<name>A0A9D2N017_9FIRM</name>
<dbReference type="InterPro" id="IPR008183">
    <property type="entry name" value="Aldose_1/G6P_1-epimerase"/>
</dbReference>
<evidence type="ECO:0000313" key="1">
    <source>
        <dbReference type="EMBL" id="HJC05596.1"/>
    </source>
</evidence>
<dbReference type="Pfam" id="PF01263">
    <property type="entry name" value="Aldose_epim"/>
    <property type="match status" value="1"/>
</dbReference>
<reference evidence="1" key="2">
    <citation type="submission" date="2021-04" db="EMBL/GenBank/DDBJ databases">
        <authorList>
            <person name="Gilroy R."/>
        </authorList>
    </citation>
    <scope>NUCLEOTIDE SEQUENCE</scope>
    <source>
        <strain evidence="1">CHK180-15479</strain>
    </source>
</reference>